<evidence type="ECO:0000313" key="1">
    <source>
        <dbReference type="EMBL" id="MBX38886.1"/>
    </source>
</evidence>
<dbReference type="AlphaFoldDB" id="A0A2P2N8V2"/>
<reference evidence="1" key="1">
    <citation type="submission" date="2018-02" db="EMBL/GenBank/DDBJ databases">
        <title>Rhizophora mucronata_Transcriptome.</title>
        <authorList>
            <person name="Meera S.P."/>
            <person name="Sreeshan A."/>
            <person name="Augustine A."/>
        </authorList>
    </citation>
    <scope>NUCLEOTIDE SEQUENCE</scope>
    <source>
        <tissue evidence="1">Leaf</tissue>
    </source>
</reference>
<accession>A0A2P2N8V2</accession>
<organism evidence="1">
    <name type="scientific">Rhizophora mucronata</name>
    <name type="common">Asiatic mangrove</name>
    <dbReference type="NCBI Taxonomy" id="61149"/>
    <lineage>
        <taxon>Eukaryota</taxon>
        <taxon>Viridiplantae</taxon>
        <taxon>Streptophyta</taxon>
        <taxon>Embryophyta</taxon>
        <taxon>Tracheophyta</taxon>
        <taxon>Spermatophyta</taxon>
        <taxon>Magnoliopsida</taxon>
        <taxon>eudicotyledons</taxon>
        <taxon>Gunneridae</taxon>
        <taxon>Pentapetalae</taxon>
        <taxon>rosids</taxon>
        <taxon>fabids</taxon>
        <taxon>Malpighiales</taxon>
        <taxon>Rhizophoraceae</taxon>
        <taxon>Rhizophora</taxon>
    </lineage>
</organism>
<dbReference type="EMBL" id="GGEC01058402">
    <property type="protein sequence ID" value="MBX38886.1"/>
    <property type="molecule type" value="Transcribed_RNA"/>
</dbReference>
<protein>
    <submittedName>
        <fullName evidence="1">Uncharacterized protein</fullName>
    </submittedName>
</protein>
<sequence length="55" mass="6594">MNYVDIMPTSFVELENLQHWKFRLQPRRSSRLSQELKIIPWTFEQENVSGSKGKI</sequence>
<name>A0A2P2N8V2_RHIMU</name>
<proteinExistence type="predicted"/>